<sequence length="131" mass="15511">MECIAEILIRISILMRSITSIPGLTEQEATGTQQHILLIEFITESNIEWDIELNSKLGIKLKVEFDTEKSTSKRKHFNSATDNSLNVSCYMPWETQQPDYYYILVHHKRYRQRKHYVPNYVEYPRDMVGKL</sequence>
<evidence type="ECO:0000313" key="2">
    <source>
        <dbReference type="Proteomes" id="UP000078200"/>
    </source>
</evidence>
<reference evidence="1" key="1">
    <citation type="submission" date="2020-05" db="UniProtKB">
        <authorList>
            <consortium name="EnsemblMetazoa"/>
        </authorList>
    </citation>
    <scope>IDENTIFICATION</scope>
    <source>
        <strain evidence="1">TTRI</strain>
    </source>
</reference>
<keyword evidence="2" id="KW-1185">Reference proteome</keyword>
<accession>A0A1A9UH60</accession>
<dbReference type="VEuPathDB" id="VectorBase:GAUT004759"/>
<dbReference type="AlphaFoldDB" id="A0A1A9UH60"/>
<proteinExistence type="predicted"/>
<dbReference type="EnsemblMetazoa" id="GAUT004759-RA">
    <property type="protein sequence ID" value="GAUT004759-PA"/>
    <property type="gene ID" value="GAUT004759"/>
</dbReference>
<dbReference type="Proteomes" id="UP000078200">
    <property type="component" value="Unassembled WGS sequence"/>
</dbReference>
<evidence type="ECO:0000313" key="1">
    <source>
        <dbReference type="EnsemblMetazoa" id="GAUT004759-PA"/>
    </source>
</evidence>
<name>A0A1A9UH60_GLOAU</name>
<protein>
    <submittedName>
        <fullName evidence="1">Uncharacterized protein</fullName>
    </submittedName>
</protein>
<organism evidence="1 2">
    <name type="scientific">Glossina austeni</name>
    <name type="common">Savannah tsetse fly</name>
    <dbReference type="NCBI Taxonomy" id="7395"/>
    <lineage>
        <taxon>Eukaryota</taxon>
        <taxon>Metazoa</taxon>
        <taxon>Ecdysozoa</taxon>
        <taxon>Arthropoda</taxon>
        <taxon>Hexapoda</taxon>
        <taxon>Insecta</taxon>
        <taxon>Pterygota</taxon>
        <taxon>Neoptera</taxon>
        <taxon>Endopterygota</taxon>
        <taxon>Diptera</taxon>
        <taxon>Brachycera</taxon>
        <taxon>Muscomorpha</taxon>
        <taxon>Hippoboscoidea</taxon>
        <taxon>Glossinidae</taxon>
        <taxon>Glossina</taxon>
    </lineage>
</organism>